<dbReference type="SUPFAM" id="SSF51445">
    <property type="entry name" value="(Trans)glycosidases"/>
    <property type="match status" value="1"/>
</dbReference>
<dbReference type="InterPro" id="IPR001579">
    <property type="entry name" value="Glyco_hydro_18_chit_AS"/>
</dbReference>
<dbReference type="AlphaFoldDB" id="A0A9P5SJ47"/>
<evidence type="ECO:0000313" key="13">
    <source>
        <dbReference type="Proteomes" id="UP000696485"/>
    </source>
</evidence>
<evidence type="ECO:0000256" key="5">
    <source>
        <dbReference type="ARBA" id="ARBA00023295"/>
    </source>
</evidence>
<organism evidence="12 13">
    <name type="scientific">Podila minutissima</name>
    <dbReference type="NCBI Taxonomy" id="64525"/>
    <lineage>
        <taxon>Eukaryota</taxon>
        <taxon>Fungi</taxon>
        <taxon>Fungi incertae sedis</taxon>
        <taxon>Mucoromycota</taxon>
        <taxon>Mortierellomycotina</taxon>
        <taxon>Mortierellomycetes</taxon>
        <taxon>Mortierellales</taxon>
        <taxon>Mortierellaceae</taxon>
        <taxon>Podila</taxon>
    </lineage>
</organism>
<dbReference type="PROSITE" id="PS51910">
    <property type="entry name" value="GH18_2"/>
    <property type="match status" value="1"/>
</dbReference>
<feature type="signal peptide" evidence="10">
    <location>
        <begin position="1"/>
        <end position="20"/>
    </location>
</feature>
<comment type="similarity">
    <text evidence="8">Belongs to the glycosyl hydrolase 18 family.</text>
</comment>
<dbReference type="InterPro" id="IPR050314">
    <property type="entry name" value="Glycosyl_Hydrlase_18"/>
</dbReference>
<evidence type="ECO:0000256" key="1">
    <source>
        <dbReference type="ARBA" id="ARBA00000822"/>
    </source>
</evidence>
<sequence>MKLSSLLAGATLLVPMLGHAQRLIGYYSRTAADCKDRPDFTPKSLPIDLYTHLNFGFASITSEGVIKSAFPDDFWTYAELNELKATKPTLRTAITIGGWEMDMAEYSKMVATPATREKFIKSAMEFVRKHKFDGIDFDWEYPSDNRRGGHVDDPQNFVTFMKEMRDAANNEKLTGDQERLILSIALPGGPFHGQYFLVPQLAQYVNWFNIMAYNLHGQWEQQVFCAAPLSDPAIGTPYYGYSLVNAVESMAPRTVDPRKFNLGLSMSGVTFTLGDKSKTNMGAPAVGPGKAGCQENGAMAFFEAQKLVKNFAAKDPKDQVPDPWNRKITQGPQMDELSKCMYMVVDNDQWVGFDTPETFAYKVKYLKDYGFGGVSVWSMDSDSANHDLARSIRHNLGEGYAPDHDSTPKQSAKDEKVADSSTEGGETPEKSKSSGKSKMASGAKDHIQHLMNGLALVVFLSISAGLLI</sequence>
<evidence type="ECO:0000256" key="7">
    <source>
        <dbReference type="RuleBase" id="RU000489"/>
    </source>
</evidence>
<dbReference type="GO" id="GO:0000272">
    <property type="term" value="P:polysaccharide catabolic process"/>
    <property type="evidence" value="ECO:0007669"/>
    <property type="project" value="UniProtKB-KW"/>
</dbReference>
<protein>
    <recommendedName>
        <fullName evidence="11">GH18 domain-containing protein</fullName>
    </recommendedName>
</protein>
<keyword evidence="2 7" id="KW-0378">Hydrolase</keyword>
<keyword evidence="6" id="KW-0624">Polysaccharide degradation</keyword>
<feature type="domain" description="GH18" evidence="11">
    <location>
        <begin position="21"/>
        <end position="399"/>
    </location>
</feature>
<dbReference type="GO" id="GO:0008843">
    <property type="term" value="F:endochitinase activity"/>
    <property type="evidence" value="ECO:0007669"/>
    <property type="project" value="UniProtKB-EC"/>
</dbReference>
<keyword evidence="3" id="KW-0146">Chitin degradation</keyword>
<dbReference type="InterPro" id="IPR011583">
    <property type="entry name" value="Chitinase_II/V-like_cat"/>
</dbReference>
<name>A0A9P5SJ47_9FUNG</name>
<proteinExistence type="inferred from homology"/>
<dbReference type="InterPro" id="IPR017853">
    <property type="entry name" value="GH"/>
</dbReference>
<evidence type="ECO:0000256" key="9">
    <source>
        <dbReference type="SAM" id="MobiDB-lite"/>
    </source>
</evidence>
<dbReference type="Gene3D" id="3.20.20.80">
    <property type="entry name" value="Glycosidases"/>
    <property type="match status" value="1"/>
</dbReference>
<dbReference type="Gene3D" id="3.10.50.10">
    <property type="match status" value="1"/>
</dbReference>
<accession>A0A9P5SJ47</accession>
<dbReference type="GO" id="GO:0008061">
    <property type="term" value="F:chitin binding"/>
    <property type="evidence" value="ECO:0007669"/>
    <property type="project" value="InterPro"/>
</dbReference>
<reference evidence="12" key="1">
    <citation type="journal article" date="2020" name="Fungal Divers.">
        <title>Resolving the Mortierellaceae phylogeny through synthesis of multi-gene phylogenetics and phylogenomics.</title>
        <authorList>
            <person name="Vandepol N."/>
            <person name="Liber J."/>
            <person name="Desiro A."/>
            <person name="Na H."/>
            <person name="Kennedy M."/>
            <person name="Barry K."/>
            <person name="Grigoriev I.V."/>
            <person name="Miller A.N."/>
            <person name="O'Donnell K."/>
            <person name="Stajich J.E."/>
            <person name="Bonito G."/>
        </authorList>
    </citation>
    <scope>NUCLEOTIDE SEQUENCE</scope>
    <source>
        <strain evidence="12">NVP1</strain>
    </source>
</reference>
<feature type="chain" id="PRO_5040304699" description="GH18 domain-containing protein" evidence="10">
    <location>
        <begin position="21"/>
        <end position="468"/>
    </location>
</feature>
<dbReference type="SMART" id="SM00636">
    <property type="entry name" value="Glyco_18"/>
    <property type="match status" value="1"/>
</dbReference>
<dbReference type="SUPFAM" id="SSF54556">
    <property type="entry name" value="Chitinase insertion domain"/>
    <property type="match status" value="1"/>
</dbReference>
<keyword evidence="5 7" id="KW-0326">Glycosidase</keyword>
<evidence type="ECO:0000256" key="6">
    <source>
        <dbReference type="ARBA" id="ARBA00023326"/>
    </source>
</evidence>
<comment type="catalytic activity">
    <reaction evidence="1">
        <text>Random endo-hydrolysis of N-acetyl-beta-D-glucosaminide (1-&gt;4)-beta-linkages in chitin and chitodextrins.</text>
        <dbReference type="EC" id="3.2.1.14"/>
    </reaction>
</comment>
<dbReference type="GO" id="GO:0006032">
    <property type="term" value="P:chitin catabolic process"/>
    <property type="evidence" value="ECO:0007669"/>
    <property type="project" value="UniProtKB-KW"/>
</dbReference>
<feature type="region of interest" description="Disordered" evidence="9">
    <location>
        <begin position="396"/>
        <end position="441"/>
    </location>
</feature>
<dbReference type="InterPro" id="IPR029070">
    <property type="entry name" value="Chitinase_insertion_sf"/>
</dbReference>
<evidence type="ECO:0000256" key="3">
    <source>
        <dbReference type="ARBA" id="ARBA00023024"/>
    </source>
</evidence>
<keyword evidence="10" id="KW-0732">Signal</keyword>
<evidence type="ECO:0000256" key="10">
    <source>
        <dbReference type="SAM" id="SignalP"/>
    </source>
</evidence>
<dbReference type="Proteomes" id="UP000696485">
    <property type="component" value="Unassembled WGS sequence"/>
</dbReference>
<dbReference type="InterPro" id="IPR001223">
    <property type="entry name" value="Glyco_hydro18_cat"/>
</dbReference>
<gene>
    <name evidence="12" type="ORF">BG006_006143</name>
</gene>
<keyword evidence="4" id="KW-0119">Carbohydrate metabolism</keyword>
<dbReference type="PROSITE" id="PS01095">
    <property type="entry name" value="GH18_1"/>
    <property type="match status" value="1"/>
</dbReference>
<keyword evidence="13" id="KW-1185">Reference proteome</keyword>
<evidence type="ECO:0000256" key="4">
    <source>
        <dbReference type="ARBA" id="ARBA00023277"/>
    </source>
</evidence>
<comment type="caution">
    <text evidence="12">The sequence shown here is derived from an EMBL/GenBank/DDBJ whole genome shotgun (WGS) entry which is preliminary data.</text>
</comment>
<evidence type="ECO:0000256" key="8">
    <source>
        <dbReference type="RuleBase" id="RU004453"/>
    </source>
</evidence>
<evidence type="ECO:0000313" key="12">
    <source>
        <dbReference type="EMBL" id="KAF9330950.1"/>
    </source>
</evidence>
<dbReference type="EMBL" id="JAAAUY010000359">
    <property type="protein sequence ID" value="KAF9330950.1"/>
    <property type="molecule type" value="Genomic_DNA"/>
</dbReference>
<evidence type="ECO:0000259" key="11">
    <source>
        <dbReference type="PROSITE" id="PS51910"/>
    </source>
</evidence>
<evidence type="ECO:0000256" key="2">
    <source>
        <dbReference type="ARBA" id="ARBA00022801"/>
    </source>
</evidence>
<feature type="compositionally biased region" description="Basic and acidic residues" evidence="9">
    <location>
        <begin position="401"/>
        <end position="418"/>
    </location>
</feature>
<dbReference type="Pfam" id="PF00704">
    <property type="entry name" value="Glyco_hydro_18"/>
    <property type="match status" value="1"/>
</dbReference>
<dbReference type="PANTHER" id="PTHR11177">
    <property type="entry name" value="CHITINASE"/>
    <property type="match status" value="1"/>
</dbReference>
<dbReference type="PANTHER" id="PTHR11177:SF333">
    <property type="entry name" value="CHITINASE"/>
    <property type="match status" value="1"/>
</dbReference>